<accession>A0A6P4JCJ6</accession>
<keyword evidence="11" id="KW-0539">Nucleus</keyword>
<dbReference type="SMART" id="SM00356">
    <property type="entry name" value="ZnF_C3H1"/>
    <property type="match status" value="1"/>
</dbReference>
<dbReference type="GO" id="GO:0005634">
    <property type="term" value="C:nucleus"/>
    <property type="evidence" value="ECO:0007669"/>
    <property type="project" value="UniProtKB-SubCell"/>
</dbReference>
<evidence type="ECO:0000259" key="15">
    <source>
        <dbReference type="PROSITE" id="PS50103"/>
    </source>
</evidence>
<keyword evidence="7 12" id="KW-0862">Zinc</keyword>
<evidence type="ECO:0000256" key="7">
    <source>
        <dbReference type="ARBA" id="ARBA00022833"/>
    </source>
</evidence>
<protein>
    <recommendedName>
        <fullName evidence="3">Zinc finger CCCH-type with G patch domain-containing protein</fullName>
    </recommendedName>
</protein>
<keyword evidence="8" id="KW-0805">Transcription regulation</keyword>
<name>A0A6P4JCJ6_DROKI</name>
<feature type="compositionally biased region" description="Low complexity" evidence="14">
    <location>
        <begin position="288"/>
        <end position="297"/>
    </location>
</feature>
<feature type="compositionally biased region" description="Basic and acidic residues" evidence="14">
    <location>
        <begin position="523"/>
        <end position="540"/>
    </location>
</feature>
<dbReference type="SMART" id="SM00443">
    <property type="entry name" value="G_patch"/>
    <property type="match status" value="1"/>
</dbReference>
<proteinExistence type="predicted"/>
<evidence type="ECO:0000256" key="3">
    <source>
        <dbReference type="ARBA" id="ARBA00022414"/>
    </source>
</evidence>
<evidence type="ECO:0000256" key="12">
    <source>
        <dbReference type="PROSITE-ProRule" id="PRU00723"/>
    </source>
</evidence>
<feature type="zinc finger region" description="C3H1-type" evidence="12">
    <location>
        <begin position="181"/>
        <end position="204"/>
    </location>
</feature>
<keyword evidence="9" id="KW-0238">DNA-binding</keyword>
<organism evidence="17 18">
    <name type="scientific">Drosophila kikkawai</name>
    <name type="common">Fruit fly</name>
    <dbReference type="NCBI Taxonomy" id="30033"/>
    <lineage>
        <taxon>Eukaryota</taxon>
        <taxon>Metazoa</taxon>
        <taxon>Ecdysozoa</taxon>
        <taxon>Arthropoda</taxon>
        <taxon>Hexapoda</taxon>
        <taxon>Insecta</taxon>
        <taxon>Pterygota</taxon>
        <taxon>Neoptera</taxon>
        <taxon>Endopterygota</taxon>
        <taxon>Diptera</taxon>
        <taxon>Brachycera</taxon>
        <taxon>Muscomorpha</taxon>
        <taxon>Ephydroidea</taxon>
        <taxon>Drosophilidae</taxon>
        <taxon>Drosophila</taxon>
        <taxon>Sophophora</taxon>
    </lineage>
</organism>
<feature type="domain" description="C3H1-type" evidence="15">
    <location>
        <begin position="181"/>
        <end position="204"/>
    </location>
</feature>
<comment type="function">
    <text evidence="1">Transcription repressor.</text>
</comment>
<gene>
    <name evidence="18" type="primary">LOC108082015</name>
</gene>
<evidence type="ECO:0000256" key="6">
    <source>
        <dbReference type="ARBA" id="ARBA00022771"/>
    </source>
</evidence>
<dbReference type="CDD" id="cd20384">
    <property type="entry name" value="Tudor_ZGPAT"/>
    <property type="match status" value="1"/>
</dbReference>
<evidence type="ECO:0000313" key="18">
    <source>
        <dbReference type="RefSeq" id="XP_017032769.1"/>
    </source>
</evidence>
<dbReference type="RefSeq" id="XP_017032769.1">
    <property type="nucleotide sequence ID" value="XM_017177280.3"/>
</dbReference>
<reference evidence="18" key="2">
    <citation type="submission" date="2025-08" db="UniProtKB">
        <authorList>
            <consortium name="RefSeq"/>
        </authorList>
    </citation>
    <scope>IDENTIFICATION</scope>
    <source>
        <strain evidence="18">14028-0561.14</strain>
        <tissue evidence="18">Whole fly</tissue>
    </source>
</reference>
<evidence type="ECO:0000256" key="4">
    <source>
        <dbReference type="ARBA" id="ARBA00022491"/>
    </source>
</evidence>
<evidence type="ECO:0000313" key="17">
    <source>
        <dbReference type="Proteomes" id="UP001652661"/>
    </source>
</evidence>
<keyword evidence="6 12" id="KW-0863">Zinc-finger</keyword>
<evidence type="ECO:0000256" key="1">
    <source>
        <dbReference type="ARBA" id="ARBA00004062"/>
    </source>
</evidence>
<dbReference type="GO" id="GO:0000978">
    <property type="term" value="F:RNA polymerase II cis-regulatory region sequence-specific DNA binding"/>
    <property type="evidence" value="ECO:0007669"/>
    <property type="project" value="TreeGrafter"/>
</dbReference>
<keyword evidence="17" id="KW-1185">Reference proteome</keyword>
<dbReference type="PROSITE" id="PS50103">
    <property type="entry name" value="ZF_C3H1"/>
    <property type="match status" value="1"/>
</dbReference>
<keyword evidence="10" id="KW-0804">Transcription</keyword>
<feature type="coiled-coil region" evidence="13">
    <location>
        <begin position="82"/>
        <end position="128"/>
    </location>
</feature>
<evidence type="ECO:0000256" key="14">
    <source>
        <dbReference type="SAM" id="MobiDB-lite"/>
    </source>
</evidence>
<dbReference type="PANTHER" id="PTHR46297:SF1">
    <property type="entry name" value="ZINC FINGER CCCH-TYPE WITH G PATCH DOMAIN-CONTAINING PROTEIN"/>
    <property type="match status" value="1"/>
</dbReference>
<evidence type="ECO:0000256" key="2">
    <source>
        <dbReference type="ARBA" id="ARBA00004123"/>
    </source>
</evidence>
<evidence type="ECO:0000256" key="5">
    <source>
        <dbReference type="ARBA" id="ARBA00022723"/>
    </source>
</evidence>
<evidence type="ECO:0000259" key="16">
    <source>
        <dbReference type="PROSITE" id="PS50174"/>
    </source>
</evidence>
<feature type="compositionally biased region" description="Acidic residues" evidence="14">
    <location>
        <begin position="298"/>
        <end position="309"/>
    </location>
</feature>
<feature type="domain" description="G-patch" evidence="16">
    <location>
        <begin position="339"/>
        <end position="385"/>
    </location>
</feature>
<sequence length="540" mass="61409">MRASVSKIYKQLEAHGAAQCFSVLKMDEYEAQLIVVEQALENAIDDQQRQELLALKTNLQELLALTKDTGDEHPTEEVPQTGNNLDEELQRLKSELNDLEEADAGTSVANEEQQLAELRAKYTAMVGEKCSAPHEHSWGALSYHNSLICGVDDEVIINGDGVLDVRLRVLFTNPTHREMLPCSYYLEGECRFDESRCRFSHGELVCGSSIRKYKKPDFHKLSRSCPVLAQLQDRLWHRGRVLCVNFVDQVCRVRLDGQEHKERERDFKFEELFPLTTGQDEDEDELSSGDSSSTLNEESSDEADSDMDDLEEARRARMVELSLFTFKPTEKLGAWEEFTRGIGSKLMEKMGYIHGTGLGSDGRGIVTPVSAQILPQGRSLDACMELREAANGDKDFFSVERKLKRAQRRQRKAGEKAYARESQRTDVFTFLNGSVLASGDSSQKGEQVAKKAKTNELQQHSTKTLNVETVRVADEIRRKQRDIAKVQQSLNRNSSDVQLQKRLQLQMDTQKQELATLQNQERTLSKEQQTRKSKNKMFEF</sequence>
<dbReference type="PROSITE" id="PS50174">
    <property type="entry name" value="G_PATCH"/>
    <property type="match status" value="1"/>
</dbReference>
<keyword evidence="5 12" id="KW-0479">Metal-binding</keyword>
<feature type="region of interest" description="Disordered" evidence="14">
    <location>
        <begin position="278"/>
        <end position="309"/>
    </location>
</feature>
<dbReference type="InterPro" id="IPR000467">
    <property type="entry name" value="G_patch_dom"/>
</dbReference>
<evidence type="ECO:0000256" key="9">
    <source>
        <dbReference type="ARBA" id="ARBA00023125"/>
    </source>
</evidence>
<dbReference type="Gene3D" id="2.30.30.1190">
    <property type="match status" value="1"/>
</dbReference>
<reference evidence="17" key="1">
    <citation type="submission" date="2025-05" db="UniProtKB">
        <authorList>
            <consortium name="RefSeq"/>
        </authorList>
    </citation>
    <scope>NUCLEOTIDE SEQUENCE [LARGE SCALE GENOMIC DNA]</scope>
    <source>
        <strain evidence="17">14028-0561.14</strain>
    </source>
</reference>
<evidence type="ECO:0000256" key="13">
    <source>
        <dbReference type="SAM" id="Coils"/>
    </source>
</evidence>
<feature type="region of interest" description="Disordered" evidence="14">
    <location>
        <begin position="439"/>
        <end position="460"/>
    </location>
</feature>
<dbReference type="InterPro" id="IPR000571">
    <property type="entry name" value="Znf_CCCH"/>
</dbReference>
<dbReference type="GO" id="GO:0001227">
    <property type="term" value="F:DNA-binding transcription repressor activity, RNA polymerase II-specific"/>
    <property type="evidence" value="ECO:0007669"/>
    <property type="project" value="TreeGrafter"/>
</dbReference>
<keyword evidence="4" id="KW-0678">Repressor</keyword>
<dbReference type="GO" id="GO:0008270">
    <property type="term" value="F:zinc ion binding"/>
    <property type="evidence" value="ECO:0007669"/>
    <property type="project" value="UniProtKB-KW"/>
</dbReference>
<dbReference type="AlphaFoldDB" id="A0A6P4JCJ6"/>
<evidence type="ECO:0000256" key="10">
    <source>
        <dbReference type="ARBA" id="ARBA00023163"/>
    </source>
</evidence>
<feature type="region of interest" description="Disordered" evidence="14">
    <location>
        <begin position="514"/>
        <end position="540"/>
    </location>
</feature>
<dbReference type="GeneID" id="108082015"/>
<dbReference type="PANTHER" id="PTHR46297">
    <property type="entry name" value="ZINC FINGER CCCH-TYPE WITH G PATCH DOMAIN-CONTAINING PROTEIN"/>
    <property type="match status" value="1"/>
</dbReference>
<keyword evidence="13" id="KW-0175">Coiled coil</keyword>
<comment type="subcellular location">
    <subcellularLocation>
        <location evidence="2">Nucleus</location>
    </subcellularLocation>
</comment>
<evidence type="ECO:0000256" key="11">
    <source>
        <dbReference type="ARBA" id="ARBA00023242"/>
    </source>
</evidence>
<dbReference type="Pfam" id="PF01585">
    <property type="entry name" value="G-patch"/>
    <property type="match status" value="1"/>
</dbReference>
<dbReference type="OrthoDB" id="5842926at2759"/>
<dbReference type="Proteomes" id="UP001652661">
    <property type="component" value="Chromosome 2L"/>
</dbReference>
<evidence type="ECO:0000256" key="8">
    <source>
        <dbReference type="ARBA" id="ARBA00023015"/>
    </source>
</evidence>